<dbReference type="PROSITE" id="PS50011">
    <property type="entry name" value="PROTEIN_KINASE_DOM"/>
    <property type="match status" value="1"/>
</dbReference>
<dbReference type="GO" id="GO:0043484">
    <property type="term" value="P:regulation of RNA splicing"/>
    <property type="evidence" value="ECO:0007669"/>
    <property type="project" value="TreeGrafter"/>
</dbReference>
<keyword evidence="4 7" id="KW-0418">Kinase</keyword>
<evidence type="ECO:0000256" key="5">
    <source>
        <dbReference type="ARBA" id="ARBA00022840"/>
    </source>
</evidence>
<evidence type="ECO:0000313" key="8">
    <source>
        <dbReference type="Proteomes" id="UP000325672"/>
    </source>
</evidence>
<dbReference type="PANTHER" id="PTHR45646">
    <property type="entry name" value="SERINE/THREONINE-PROTEIN KINASE DOA-RELATED"/>
    <property type="match status" value="1"/>
</dbReference>
<dbReference type="GO" id="GO:0005634">
    <property type="term" value="C:nucleus"/>
    <property type="evidence" value="ECO:0007669"/>
    <property type="project" value="TreeGrafter"/>
</dbReference>
<proteinExistence type="predicted"/>
<evidence type="ECO:0000259" key="6">
    <source>
        <dbReference type="PROSITE" id="PS50011"/>
    </source>
</evidence>
<keyword evidence="1" id="KW-0723">Serine/threonine-protein kinase</keyword>
<feature type="domain" description="Protein kinase" evidence="6">
    <location>
        <begin position="52"/>
        <end position="386"/>
    </location>
</feature>
<dbReference type="EMBL" id="ML743556">
    <property type="protein sequence ID" value="KAE8141850.1"/>
    <property type="molecule type" value="Genomic_DNA"/>
</dbReference>
<evidence type="ECO:0000256" key="2">
    <source>
        <dbReference type="ARBA" id="ARBA00022679"/>
    </source>
</evidence>
<dbReference type="GO" id="GO:0005524">
    <property type="term" value="F:ATP binding"/>
    <property type="evidence" value="ECO:0007669"/>
    <property type="project" value="UniProtKB-KW"/>
</dbReference>
<dbReference type="Gene3D" id="1.10.510.10">
    <property type="entry name" value="Transferase(Phosphotransferase) domain 1"/>
    <property type="match status" value="1"/>
</dbReference>
<protein>
    <submittedName>
        <fullName evidence="7">Kinase-like domain-containing protein</fullName>
    </submittedName>
</protein>
<accession>A0A5N6T6C9</accession>
<keyword evidence="3" id="KW-0547">Nucleotide-binding</keyword>
<evidence type="ECO:0000313" key="7">
    <source>
        <dbReference type="EMBL" id="KAE8141850.1"/>
    </source>
</evidence>
<dbReference type="GO" id="GO:0004674">
    <property type="term" value="F:protein serine/threonine kinase activity"/>
    <property type="evidence" value="ECO:0007669"/>
    <property type="project" value="UniProtKB-KW"/>
</dbReference>
<dbReference type="SUPFAM" id="SSF56112">
    <property type="entry name" value="Protein kinase-like (PK-like)"/>
    <property type="match status" value="1"/>
</dbReference>
<dbReference type="Pfam" id="PF00069">
    <property type="entry name" value="Pkinase"/>
    <property type="match status" value="1"/>
</dbReference>
<dbReference type="GeneID" id="43640924"/>
<evidence type="ECO:0000256" key="4">
    <source>
        <dbReference type="ARBA" id="ARBA00022777"/>
    </source>
</evidence>
<dbReference type="Proteomes" id="UP000325672">
    <property type="component" value="Unassembled WGS sequence"/>
</dbReference>
<organism evidence="7 8">
    <name type="scientific">Aspergillus pseudotamarii</name>
    <dbReference type="NCBI Taxonomy" id="132259"/>
    <lineage>
        <taxon>Eukaryota</taxon>
        <taxon>Fungi</taxon>
        <taxon>Dikarya</taxon>
        <taxon>Ascomycota</taxon>
        <taxon>Pezizomycotina</taxon>
        <taxon>Eurotiomycetes</taxon>
        <taxon>Eurotiomycetidae</taxon>
        <taxon>Eurotiales</taxon>
        <taxon>Aspergillaceae</taxon>
        <taxon>Aspergillus</taxon>
        <taxon>Aspergillus subgen. Circumdati</taxon>
    </lineage>
</organism>
<sequence>MDRVPSNSPRCFPKSGFVKLDSREKVEEEEVPLYDPHNFYPVYIGEVLASRYQVVSKLGYGTSSTVWLCRDLQGNGYFTVKVCIRGQCPQRELAISHHLEKSDSHPGKYLVRLVLDSFEITGPYGTHFCLVYQPLGMSFTDFRKSLPGNKFPKDLAQRSIQLLLISLAFMHDNGVIHTDISSNNICQGIMDSNILSQIEQDEIMQPIPRKVLDDRSIYYSRPIPVCASSPVISDLGEARIGKGKHEGDIMPGIYRAPEVILDMGWDCKVDIWSTGTMLWDLLQDSHLCFARRKGLLDDEQHLAEMVSLMGPPPPEFLRRSERSRQFWDEQGNWKGSIPIPEQSLEMRERQLSGIDRELFLNFLRRIFRWLPEERPTAEELAYDDFLMQPIMTSA</sequence>
<dbReference type="InterPro" id="IPR051175">
    <property type="entry name" value="CLK_kinases"/>
</dbReference>
<dbReference type="OrthoDB" id="5979581at2759"/>
<evidence type="ECO:0000256" key="3">
    <source>
        <dbReference type="ARBA" id="ARBA00022741"/>
    </source>
</evidence>
<dbReference type="Gene3D" id="3.30.200.20">
    <property type="entry name" value="Phosphorylase Kinase, domain 1"/>
    <property type="match status" value="1"/>
</dbReference>
<dbReference type="PANTHER" id="PTHR45646:SF11">
    <property type="entry name" value="SERINE_THREONINE-PROTEIN KINASE DOA"/>
    <property type="match status" value="1"/>
</dbReference>
<gene>
    <name evidence="7" type="ORF">BDV38DRAFT_268140</name>
</gene>
<reference evidence="7 8" key="1">
    <citation type="submission" date="2019-04" db="EMBL/GenBank/DDBJ databases">
        <title>Friends and foes A comparative genomics study of 23 Aspergillus species from section Flavi.</title>
        <authorList>
            <consortium name="DOE Joint Genome Institute"/>
            <person name="Kjaerbolling I."/>
            <person name="Vesth T."/>
            <person name="Frisvad J.C."/>
            <person name="Nybo J.L."/>
            <person name="Theobald S."/>
            <person name="Kildgaard S."/>
            <person name="Isbrandt T."/>
            <person name="Kuo A."/>
            <person name="Sato A."/>
            <person name="Lyhne E.K."/>
            <person name="Kogle M.E."/>
            <person name="Wiebenga A."/>
            <person name="Kun R.S."/>
            <person name="Lubbers R.J."/>
            <person name="Makela M.R."/>
            <person name="Barry K."/>
            <person name="Chovatia M."/>
            <person name="Clum A."/>
            <person name="Daum C."/>
            <person name="Haridas S."/>
            <person name="He G."/>
            <person name="LaButti K."/>
            <person name="Lipzen A."/>
            <person name="Mondo S."/>
            <person name="Riley R."/>
            <person name="Salamov A."/>
            <person name="Simmons B.A."/>
            <person name="Magnuson J.K."/>
            <person name="Henrissat B."/>
            <person name="Mortensen U.H."/>
            <person name="Larsen T.O."/>
            <person name="Devries R.P."/>
            <person name="Grigoriev I.V."/>
            <person name="Machida M."/>
            <person name="Baker S.E."/>
            <person name="Andersen M.R."/>
        </authorList>
    </citation>
    <scope>NUCLEOTIDE SEQUENCE [LARGE SCALE GENOMIC DNA]</scope>
    <source>
        <strain evidence="7 8">CBS 117625</strain>
    </source>
</reference>
<evidence type="ECO:0000256" key="1">
    <source>
        <dbReference type="ARBA" id="ARBA00022527"/>
    </source>
</evidence>
<dbReference type="RefSeq" id="XP_031917913.1">
    <property type="nucleotide sequence ID" value="XM_032056714.1"/>
</dbReference>
<dbReference type="AlphaFoldDB" id="A0A5N6T6C9"/>
<dbReference type="InterPro" id="IPR000719">
    <property type="entry name" value="Prot_kinase_dom"/>
</dbReference>
<keyword evidence="2" id="KW-0808">Transferase</keyword>
<dbReference type="SMART" id="SM00220">
    <property type="entry name" value="S_TKc"/>
    <property type="match status" value="1"/>
</dbReference>
<dbReference type="InterPro" id="IPR011009">
    <property type="entry name" value="Kinase-like_dom_sf"/>
</dbReference>
<keyword evidence="8" id="KW-1185">Reference proteome</keyword>
<keyword evidence="5" id="KW-0067">ATP-binding</keyword>
<name>A0A5N6T6C9_ASPPS</name>